<accession>A0A0F4ZM36</accession>
<feature type="transmembrane region" description="Helical" evidence="7">
    <location>
        <begin position="152"/>
        <end position="173"/>
    </location>
</feature>
<dbReference type="Gene3D" id="1.20.1720.10">
    <property type="entry name" value="Multidrug resistance protein D"/>
    <property type="match status" value="1"/>
</dbReference>
<protein>
    <recommendedName>
        <fullName evidence="8">Major facilitator superfamily (MFS) profile domain-containing protein</fullName>
    </recommendedName>
</protein>
<dbReference type="InterPro" id="IPR036259">
    <property type="entry name" value="MFS_trans_sf"/>
</dbReference>
<feature type="transmembrane region" description="Helical" evidence="7">
    <location>
        <begin position="92"/>
        <end position="110"/>
    </location>
</feature>
<evidence type="ECO:0000256" key="6">
    <source>
        <dbReference type="SAM" id="MobiDB-lite"/>
    </source>
</evidence>
<feature type="region of interest" description="Disordered" evidence="6">
    <location>
        <begin position="544"/>
        <end position="576"/>
    </location>
</feature>
<dbReference type="InterPro" id="IPR020846">
    <property type="entry name" value="MFS_dom"/>
</dbReference>
<feature type="transmembrane region" description="Helical" evidence="7">
    <location>
        <begin position="322"/>
        <end position="343"/>
    </location>
</feature>
<dbReference type="Pfam" id="PF07690">
    <property type="entry name" value="MFS_1"/>
    <property type="match status" value="1"/>
</dbReference>
<dbReference type="SUPFAM" id="SSF103473">
    <property type="entry name" value="MFS general substrate transporter"/>
    <property type="match status" value="1"/>
</dbReference>
<feature type="transmembrane region" description="Helical" evidence="7">
    <location>
        <begin position="210"/>
        <end position="230"/>
    </location>
</feature>
<dbReference type="InterPro" id="IPR001958">
    <property type="entry name" value="Tet-R_TetA/multi-R_MdtG-like"/>
</dbReference>
<dbReference type="GO" id="GO:0005886">
    <property type="term" value="C:plasma membrane"/>
    <property type="evidence" value="ECO:0007669"/>
    <property type="project" value="TreeGrafter"/>
</dbReference>
<dbReference type="FunFam" id="1.20.1720.10:FF:000012">
    <property type="entry name" value="MFS toxin efflux pump (AflT)"/>
    <property type="match status" value="1"/>
</dbReference>
<evidence type="ECO:0000256" key="7">
    <source>
        <dbReference type="SAM" id="Phobius"/>
    </source>
</evidence>
<proteinExistence type="predicted"/>
<dbReference type="OrthoDB" id="10021397at2759"/>
<feature type="domain" description="Major facilitator superfamily (MFS) profile" evidence="8">
    <location>
        <begin position="57"/>
        <end position="541"/>
    </location>
</feature>
<sequence>MNDTTAAFPAKTDDRSLASPAHSPPVAESSTAPGVSDDSAHEAASSAYPAGVKLALIMLSLGMSLFLFALDRLIIATAVPRITDDFHSVTDISWYGSAFLFATCALQLIYGKLYSFYNIKWVLLASIVLFEVGSAVCGAAPSSRAFIAGRAVSGLGGAGIFSGCTVVLVYSVPLRKRPAYQGFFGAIFGIASVVGPLVGGAFTSKVSWRWCFYINLPLGGIAILVLLFALNITRDLEHVSALDKARQLDFPGSLAFIPGVICLLLALQWGGVEHPWKSGIIIALLVVSGILIIVFIAIQIIFSSTATIPARVFKRRTIYAGYFAVFFIGSGMMVFLYYLPIWFQAIKGLSPVQSGIRLIPLVIAMVIATGSTGALISKTGYYTPVLLVGIVIMCIGAGLLTTLQVHTSQARWIGYEFLYGLGLGATFQVPNIAAQTVLPTADVPIGTALMMFGQLLGGAVFITIAQNVMIEELIKRLPGVDPAIIKNIGATSLTDLPGVDKSLLLFEYNEAMRKVFQVGLVACCISVVGAAAMEWTSIQKSQQAQLDENKKIQDEETLTSRMQAPNSRAGTEKTNA</sequence>
<evidence type="ECO:0000256" key="1">
    <source>
        <dbReference type="ARBA" id="ARBA00004141"/>
    </source>
</evidence>
<feature type="transmembrane region" description="Helical" evidence="7">
    <location>
        <begin position="122"/>
        <end position="140"/>
    </location>
</feature>
<dbReference type="CDD" id="cd17502">
    <property type="entry name" value="MFS_Azr1_MDR_like"/>
    <property type="match status" value="1"/>
</dbReference>
<dbReference type="PRINTS" id="PR01035">
    <property type="entry name" value="TCRTETA"/>
</dbReference>
<evidence type="ECO:0000259" key="8">
    <source>
        <dbReference type="PROSITE" id="PS50850"/>
    </source>
</evidence>
<feature type="transmembrane region" description="Helical" evidence="7">
    <location>
        <begin position="54"/>
        <end position="80"/>
    </location>
</feature>
<feature type="transmembrane region" description="Helical" evidence="7">
    <location>
        <begin position="355"/>
        <end position="375"/>
    </location>
</feature>
<reference evidence="9 10" key="1">
    <citation type="submission" date="2015-03" db="EMBL/GenBank/DDBJ databases">
        <authorList>
            <person name="Radwan O."/>
            <person name="Al-Naeli F.A."/>
            <person name="Rendon G.A."/>
            <person name="Fields C."/>
        </authorList>
    </citation>
    <scope>NUCLEOTIDE SEQUENCE [LARGE SCALE GENOMIC DNA]</scope>
    <source>
        <strain evidence="9">CR-DP1</strain>
    </source>
</reference>
<dbReference type="PANTHER" id="PTHR23501">
    <property type="entry name" value="MAJOR FACILITATOR SUPERFAMILY"/>
    <property type="match status" value="1"/>
</dbReference>
<organism evidence="9 10">
    <name type="scientific">Thielaviopsis punctulata</name>
    <dbReference type="NCBI Taxonomy" id="72032"/>
    <lineage>
        <taxon>Eukaryota</taxon>
        <taxon>Fungi</taxon>
        <taxon>Dikarya</taxon>
        <taxon>Ascomycota</taxon>
        <taxon>Pezizomycotina</taxon>
        <taxon>Sordariomycetes</taxon>
        <taxon>Hypocreomycetidae</taxon>
        <taxon>Microascales</taxon>
        <taxon>Ceratocystidaceae</taxon>
        <taxon>Thielaviopsis</taxon>
    </lineage>
</organism>
<comment type="subcellular location">
    <subcellularLocation>
        <location evidence="1">Membrane</location>
        <topology evidence="1">Multi-pass membrane protein</topology>
    </subcellularLocation>
</comment>
<name>A0A0F4ZM36_9PEZI</name>
<evidence type="ECO:0000313" key="9">
    <source>
        <dbReference type="EMBL" id="KKA30913.1"/>
    </source>
</evidence>
<feature type="transmembrane region" description="Helical" evidence="7">
    <location>
        <begin position="381"/>
        <end position="400"/>
    </location>
</feature>
<gene>
    <name evidence="9" type="ORF">TD95_002630</name>
</gene>
<dbReference type="EMBL" id="LAEV01000191">
    <property type="protein sequence ID" value="KKA30913.1"/>
    <property type="molecule type" value="Genomic_DNA"/>
</dbReference>
<feature type="transmembrane region" description="Helical" evidence="7">
    <location>
        <begin position="279"/>
        <end position="302"/>
    </location>
</feature>
<keyword evidence="4 7" id="KW-1133">Transmembrane helix</keyword>
<dbReference type="GO" id="GO:0022857">
    <property type="term" value="F:transmembrane transporter activity"/>
    <property type="evidence" value="ECO:0007669"/>
    <property type="project" value="InterPro"/>
</dbReference>
<dbReference type="FunFam" id="1.20.1250.20:FF:000196">
    <property type="entry name" value="MFS toxin efflux pump (AflT)"/>
    <property type="match status" value="1"/>
</dbReference>
<evidence type="ECO:0000256" key="3">
    <source>
        <dbReference type="ARBA" id="ARBA00022692"/>
    </source>
</evidence>
<evidence type="ECO:0000256" key="5">
    <source>
        <dbReference type="ARBA" id="ARBA00023136"/>
    </source>
</evidence>
<evidence type="ECO:0000256" key="4">
    <source>
        <dbReference type="ARBA" id="ARBA00022989"/>
    </source>
</evidence>
<dbReference type="PROSITE" id="PS50850">
    <property type="entry name" value="MFS"/>
    <property type="match status" value="1"/>
</dbReference>
<feature type="transmembrane region" description="Helical" evidence="7">
    <location>
        <begin position="179"/>
        <end position="198"/>
    </location>
</feature>
<feature type="region of interest" description="Disordered" evidence="6">
    <location>
        <begin position="1"/>
        <end position="38"/>
    </location>
</feature>
<feature type="transmembrane region" description="Helical" evidence="7">
    <location>
        <begin position="412"/>
        <end position="433"/>
    </location>
</feature>
<dbReference type="PANTHER" id="PTHR23501:SF153">
    <property type="entry name" value="AFLATOXIN EFFLUX PUMP, PUTATIVE-RELATED"/>
    <property type="match status" value="1"/>
</dbReference>
<dbReference type="Gene3D" id="1.20.1250.20">
    <property type="entry name" value="MFS general substrate transporter like domains"/>
    <property type="match status" value="1"/>
</dbReference>
<dbReference type="AlphaFoldDB" id="A0A0F4ZM36"/>
<feature type="transmembrane region" description="Helical" evidence="7">
    <location>
        <begin position="515"/>
        <end position="533"/>
    </location>
</feature>
<keyword evidence="2" id="KW-0813">Transport</keyword>
<dbReference type="Proteomes" id="UP000033483">
    <property type="component" value="Unassembled WGS sequence"/>
</dbReference>
<keyword evidence="3 7" id="KW-0812">Transmembrane</keyword>
<dbReference type="InterPro" id="IPR011701">
    <property type="entry name" value="MFS"/>
</dbReference>
<feature type="transmembrane region" description="Helical" evidence="7">
    <location>
        <begin position="445"/>
        <end position="465"/>
    </location>
</feature>
<evidence type="ECO:0000313" key="10">
    <source>
        <dbReference type="Proteomes" id="UP000033483"/>
    </source>
</evidence>
<comment type="caution">
    <text evidence="9">The sequence shown here is derived from an EMBL/GenBank/DDBJ whole genome shotgun (WGS) entry which is preliminary data.</text>
</comment>
<keyword evidence="5 7" id="KW-0472">Membrane</keyword>
<feature type="transmembrane region" description="Helical" evidence="7">
    <location>
        <begin position="250"/>
        <end position="267"/>
    </location>
</feature>
<evidence type="ECO:0000256" key="2">
    <source>
        <dbReference type="ARBA" id="ARBA00022448"/>
    </source>
</evidence>
<keyword evidence="10" id="KW-1185">Reference proteome</keyword>
<feature type="compositionally biased region" description="Polar residues" evidence="6">
    <location>
        <begin position="559"/>
        <end position="576"/>
    </location>
</feature>